<evidence type="ECO:0008006" key="14">
    <source>
        <dbReference type="Google" id="ProtNLM"/>
    </source>
</evidence>
<evidence type="ECO:0000256" key="8">
    <source>
        <dbReference type="ARBA" id="ARBA00023306"/>
    </source>
</evidence>
<keyword evidence="8" id="KW-0131">Cell cycle</keyword>
<dbReference type="Proteomes" id="UP000094819">
    <property type="component" value="Unassembled WGS sequence"/>
</dbReference>
<evidence type="ECO:0000256" key="1">
    <source>
        <dbReference type="ARBA" id="ARBA00004629"/>
    </source>
</evidence>
<protein>
    <recommendedName>
        <fullName evidence="14">Kinetochore protein Mis12/MTW1</fullName>
    </recommendedName>
</protein>
<dbReference type="GO" id="GO:0000070">
    <property type="term" value="P:mitotic sister chromatid segregation"/>
    <property type="evidence" value="ECO:0007669"/>
    <property type="project" value="TreeGrafter"/>
</dbReference>
<proteinExistence type="inferred from homology"/>
<name>A0A1E3I3R3_9TREE</name>
<sequence>MPPTRTPQRPPLDIIPPPSLPPSITPSYTPTPSSQTHTESRPLSEEERGRLIHELVGFHPRSLCNDITEVARTELYNAMNSIENWAETVARGKELSAEAGNGMHALETLLETHFDRAFDKYETWLLRNAFEFEKGLDVVLPWHNGLDFTRGEHVSLLPGGTEALDAQLESLRVQVEQTRQLSMQLELANKKLDKRLDTLRQREAHVGFVKEVIETSGLNPLPQNTSHLTQTISSLNTSLLPLESIPIPTSTSFTRLPDPSHGPGSASGEHTKAWELGRAAYLNWAMGKVVPSASSPSSSSAAAASAPGSGEGQPAAASTGEGGAGAGGGGDKLEAIEQGIEQVGGKEGMEVLAESVKE</sequence>
<dbReference type="GO" id="GO:0005634">
    <property type="term" value="C:nucleus"/>
    <property type="evidence" value="ECO:0007669"/>
    <property type="project" value="InterPro"/>
</dbReference>
<dbReference type="EMBL" id="AWGH01000040">
    <property type="protein sequence ID" value="ODN82506.1"/>
    <property type="molecule type" value="Genomic_DNA"/>
</dbReference>
<feature type="region of interest" description="Disordered" evidence="11">
    <location>
        <begin position="1"/>
        <end position="46"/>
    </location>
</feature>
<dbReference type="Pfam" id="PF05859">
    <property type="entry name" value="Mis12"/>
    <property type="match status" value="1"/>
</dbReference>
<dbReference type="GO" id="GO:0051301">
    <property type="term" value="P:cell division"/>
    <property type="evidence" value="ECO:0007669"/>
    <property type="project" value="UniProtKB-KW"/>
</dbReference>
<keyword evidence="6" id="KW-0995">Kinetochore</keyword>
<dbReference type="GO" id="GO:0000444">
    <property type="term" value="C:MIS12/MIND type complex"/>
    <property type="evidence" value="ECO:0007669"/>
    <property type="project" value="TreeGrafter"/>
</dbReference>
<evidence type="ECO:0000256" key="11">
    <source>
        <dbReference type="SAM" id="MobiDB-lite"/>
    </source>
</evidence>
<feature type="compositionally biased region" description="Pro residues" evidence="11">
    <location>
        <begin position="1"/>
        <end position="24"/>
    </location>
</feature>
<feature type="region of interest" description="Disordered" evidence="11">
    <location>
        <begin position="250"/>
        <end position="269"/>
    </location>
</feature>
<feature type="compositionally biased region" description="Low complexity" evidence="11">
    <location>
        <begin position="25"/>
        <end position="36"/>
    </location>
</feature>
<keyword evidence="4" id="KW-0132">Cell division</keyword>
<keyword evidence="7 10" id="KW-0175">Coiled coil</keyword>
<keyword evidence="3" id="KW-0158">Chromosome</keyword>
<dbReference type="PANTHER" id="PTHR14527">
    <property type="entry name" value="PROTEIN MIS12 HOMOLOG"/>
    <property type="match status" value="1"/>
</dbReference>
<evidence type="ECO:0000256" key="9">
    <source>
        <dbReference type="ARBA" id="ARBA00023328"/>
    </source>
</evidence>
<comment type="similarity">
    <text evidence="2">Belongs to the mis12 family.</text>
</comment>
<dbReference type="PANTHER" id="PTHR14527:SF2">
    <property type="entry name" value="PROTEIN MIS12 HOMOLOG"/>
    <property type="match status" value="1"/>
</dbReference>
<feature type="region of interest" description="Disordered" evidence="11">
    <location>
        <begin position="292"/>
        <end position="358"/>
    </location>
</feature>
<keyword evidence="13" id="KW-1185">Reference proteome</keyword>
<keyword evidence="9" id="KW-0137">Centromere</keyword>
<dbReference type="GO" id="GO:0051382">
    <property type="term" value="P:kinetochore assembly"/>
    <property type="evidence" value="ECO:0007669"/>
    <property type="project" value="TreeGrafter"/>
</dbReference>
<feature type="compositionally biased region" description="Gly residues" evidence="11">
    <location>
        <begin position="320"/>
        <end position="330"/>
    </location>
</feature>
<keyword evidence="5" id="KW-0498">Mitosis</keyword>
<feature type="compositionally biased region" description="Low complexity" evidence="11">
    <location>
        <begin position="292"/>
        <end position="319"/>
    </location>
</feature>
<reference evidence="12 13" key="1">
    <citation type="submission" date="2016-06" db="EMBL/GenBank/DDBJ databases">
        <title>Evolution of pathogenesis and genome organization in the Tremellales.</title>
        <authorList>
            <person name="Cuomo C."/>
            <person name="Litvintseva A."/>
            <person name="Heitman J."/>
            <person name="Chen Y."/>
            <person name="Sun S."/>
            <person name="Springer D."/>
            <person name="Dromer F."/>
            <person name="Young S."/>
            <person name="Zeng Q."/>
            <person name="Chapman S."/>
            <person name="Gujja S."/>
            <person name="Saif S."/>
            <person name="Birren B."/>
        </authorList>
    </citation>
    <scope>NUCLEOTIDE SEQUENCE [LARGE SCALE GENOMIC DNA]</scope>
    <source>
        <strain evidence="12 13">CBS 7118</strain>
    </source>
</reference>
<evidence type="ECO:0000256" key="7">
    <source>
        <dbReference type="ARBA" id="ARBA00023054"/>
    </source>
</evidence>
<evidence type="ECO:0000256" key="4">
    <source>
        <dbReference type="ARBA" id="ARBA00022618"/>
    </source>
</evidence>
<comment type="subcellular location">
    <subcellularLocation>
        <location evidence="1">Chromosome</location>
        <location evidence="1">Centromere</location>
        <location evidence="1">Kinetochore</location>
    </subcellularLocation>
</comment>
<gene>
    <name evidence="12" type="ORF">L198_07728</name>
</gene>
<dbReference type="RefSeq" id="XP_019028333.1">
    <property type="nucleotide sequence ID" value="XM_019179716.1"/>
</dbReference>
<evidence type="ECO:0000313" key="13">
    <source>
        <dbReference type="Proteomes" id="UP000094819"/>
    </source>
</evidence>
<evidence type="ECO:0000256" key="6">
    <source>
        <dbReference type="ARBA" id="ARBA00022838"/>
    </source>
</evidence>
<evidence type="ECO:0000313" key="12">
    <source>
        <dbReference type="EMBL" id="ODN82506.1"/>
    </source>
</evidence>
<accession>A0A1E3I3R3</accession>
<evidence type="ECO:0000256" key="5">
    <source>
        <dbReference type="ARBA" id="ARBA00022776"/>
    </source>
</evidence>
<comment type="caution">
    <text evidence="12">The sequence shown here is derived from an EMBL/GenBank/DDBJ whole genome shotgun (WGS) entry which is preliminary data.</text>
</comment>
<dbReference type="AlphaFoldDB" id="A0A1E3I3R3"/>
<evidence type="ECO:0000256" key="3">
    <source>
        <dbReference type="ARBA" id="ARBA00022454"/>
    </source>
</evidence>
<dbReference type="InterPro" id="IPR008685">
    <property type="entry name" value="Centromere_Mis12"/>
</dbReference>
<feature type="coiled-coil region" evidence="10">
    <location>
        <begin position="161"/>
        <end position="202"/>
    </location>
</feature>
<dbReference type="GeneID" id="30196939"/>
<evidence type="ECO:0000256" key="2">
    <source>
        <dbReference type="ARBA" id="ARBA00008643"/>
    </source>
</evidence>
<dbReference type="OrthoDB" id="1884855at2759"/>
<organism evidence="12 13">
    <name type="scientific">Cryptococcus wingfieldii CBS 7118</name>
    <dbReference type="NCBI Taxonomy" id="1295528"/>
    <lineage>
        <taxon>Eukaryota</taxon>
        <taxon>Fungi</taxon>
        <taxon>Dikarya</taxon>
        <taxon>Basidiomycota</taxon>
        <taxon>Agaricomycotina</taxon>
        <taxon>Tremellomycetes</taxon>
        <taxon>Tremellales</taxon>
        <taxon>Cryptococcaceae</taxon>
        <taxon>Cryptococcus</taxon>
    </lineage>
</organism>
<evidence type="ECO:0000256" key="10">
    <source>
        <dbReference type="SAM" id="Coils"/>
    </source>
</evidence>